<feature type="active site" description="Nucleophile" evidence="1">
    <location>
        <position position="191"/>
    </location>
</feature>
<dbReference type="Pfam" id="PF09830">
    <property type="entry name" value="ATP_transf"/>
    <property type="match status" value="1"/>
</dbReference>
<dbReference type="InterPro" id="IPR036265">
    <property type="entry name" value="HIT-like_sf"/>
</dbReference>
<dbReference type="PIRSF" id="PIRSF000846">
    <property type="entry name" value="ATP_adenylyltr"/>
    <property type="match status" value="1"/>
</dbReference>
<dbReference type="InterPro" id="IPR019200">
    <property type="entry name" value="ATP_adenylylTrfase_C"/>
</dbReference>
<reference evidence="5" key="1">
    <citation type="submission" date="2013-12" db="EMBL/GenBank/DDBJ databases">
        <authorList>
            <person name="Genoscope - CEA"/>
        </authorList>
    </citation>
    <scope>NUCLEOTIDE SEQUENCE</scope>
    <source>
        <strain evidence="5">CBS 1993</strain>
    </source>
</reference>
<accession>W6MP86</accession>
<sequence length="355" mass="40584">MVGIEIDSFEQLRQVDLFGALTKTFADAESSNNLVFVKSNSELIRDEQTGMMCELKIVQGLASRPINRPSDPTSSADGAQREKKEESKEEKEEKLAQVQSKNPFLLPEPELTVSDDLLKDYRLILNKYPNSLDHFLMVTRKFVPQDTLLSPLELQLMYGILKNLNDAKNGARFFGFFNSGPQSGYSQYHKHMQFMRIPDNFPVFPDSVVNGVEAFLPGDLAHQKQPMKNNDLSFQHLILPLPSKFDDDEACEDWLSMAYMALVRRAMNIFKDSDLEFEKISYNFLITDRWMMLVPRRFAHHGVIWINSLGFLGLFSTKNEETKQVILDLGFSTILKEVGFPNDGQEHQPGPNEAY</sequence>
<dbReference type="InterPro" id="IPR045759">
    <property type="entry name" value="Ap4A_phos1/2_N"/>
</dbReference>
<feature type="domain" description="Ap4A phosphorylase 1/2 N-terminal" evidence="4">
    <location>
        <begin position="82"/>
        <end position="198"/>
    </location>
</feature>
<feature type="domain" description="ATP adenylyltransferase C-terminal" evidence="3">
    <location>
        <begin position="231"/>
        <end position="341"/>
    </location>
</feature>
<dbReference type="InterPro" id="IPR043171">
    <property type="entry name" value="Ap4A_phos1/2-like"/>
</dbReference>
<evidence type="ECO:0000259" key="4">
    <source>
        <dbReference type="Pfam" id="PF19327"/>
    </source>
</evidence>
<dbReference type="Pfam" id="PF19327">
    <property type="entry name" value="Ap4A_phos_N"/>
    <property type="match status" value="1"/>
</dbReference>
<dbReference type="GeneID" id="34520291"/>
<proteinExistence type="predicted"/>
<dbReference type="SUPFAM" id="SSF54197">
    <property type="entry name" value="HIT-like"/>
    <property type="match status" value="1"/>
</dbReference>
<dbReference type="InterPro" id="IPR009163">
    <property type="entry name" value="Ap4A_phos1/2"/>
</dbReference>
<dbReference type="GO" id="GO:0009117">
    <property type="term" value="P:nucleotide metabolic process"/>
    <property type="evidence" value="ECO:0007669"/>
    <property type="project" value="InterPro"/>
</dbReference>
<dbReference type="PANTHER" id="PTHR38420">
    <property type="entry name" value="AP-4-A PHOSPHORYLASE II"/>
    <property type="match status" value="1"/>
</dbReference>
<dbReference type="EMBL" id="HG793127">
    <property type="protein sequence ID" value="CDK26907.1"/>
    <property type="molecule type" value="Genomic_DNA"/>
</dbReference>
<dbReference type="OrthoDB" id="10267950at2759"/>
<dbReference type="GO" id="GO:0005524">
    <property type="term" value="F:ATP binding"/>
    <property type="evidence" value="ECO:0007669"/>
    <property type="project" value="InterPro"/>
</dbReference>
<keyword evidence="6" id="KW-1185">Reference proteome</keyword>
<dbReference type="Gene3D" id="3.30.428.70">
    <property type="match status" value="1"/>
</dbReference>
<reference evidence="5" key="2">
    <citation type="submission" date="2014-02" db="EMBL/GenBank/DDBJ databases">
        <title>Complete DNA sequence of /Kuraishia capsulata/ illustrates novel genomic features among budding yeasts (/Saccharomycotina/).</title>
        <authorList>
            <person name="Morales L."/>
            <person name="Noel B."/>
            <person name="Porcel B."/>
            <person name="Marcet-Houben M."/>
            <person name="Hullo M-F."/>
            <person name="Sacerdot C."/>
            <person name="Tekaia F."/>
            <person name="Leh-Louis V."/>
            <person name="Despons L."/>
            <person name="Khanna V."/>
            <person name="Aury J-M."/>
            <person name="Barbe V."/>
            <person name="Couloux A."/>
            <person name="Labadie K."/>
            <person name="Pelletier E."/>
            <person name="Souciet J-L."/>
            <person name="Boekhout T."/>
            <person name="Gabaldon T."/>
            <person name="Wincker P."/>
            <person name="Dujon B."/>
        </authorList>
    </citation>
    <scope>NUCLEOTIDE SEQUENCE</scope>
    <source>
        <strain evidence="5">CBS 1993</strain>
    </source>
</reference>
<organism evidence="5 6">
    <name type="scientific">Kuraishia capsulata CBS 1993</name>
    <dbReference type="NCBI Taxonomy" id="1382522"/>
    <lineage>
        <taxon>Eukaryota</taxon>
        <taxon>Fungi</taxon>
        <taxon>Dikarya</taxon>
        <taxon>Ascomycota</taxon>
        <taxon>Saccharomycotina</taxon>
        <taxon>Pichiomycetes</taxon>
        <taxon>Pichiales</taxon>
        <taxon>Pichiaceae</taxon>
        <taxon>Kuraishia</taxon>
    </lineage>
</organism>
<evidence type="ECO:0000259" key="3">
    <source>
        <dbReference type="Pfam" id="PF09830"/>
    </source>
</evidence>
<dbReference type="STRING" id="1382522.W6MP86"/>
<feature type="compositionally biased region" description="Basic and acidic residues" evidence="2">
    <location>
        <begin position="79"/>
        <end position="95"/>
    </location>
</feature>
<gene>
    <name evidence="5" type="ORF">KUCA_T00002882001</name>
</gene>
<dbReference type="RefSeq" id="XP_022458903.1">
    <property type="nucleotide sequence ID" value="XM_022603171.1"/>
</dbReference>
<dbReference type="AlphaFoldDB" id="W6MP86"/>
<evidence type="ECO:0000256" key="1">
    <source>
        <dbReference type="PIRSR" id="PIRSR000846-1"/>
    </source>
</evidence>
<protein>
    <submittedName>
        <fullName evidence="5">Uncharacterized protein</fullName>
    </submittedName>
</protein>
<evidence type="ECO:0000313" key="6">
    <source>
        <dbReference type="Proteomes" id="UP000019384"/>
    </source>
</evidence>
<dbReference type="HOGENOM" id="CLU_049915_1_0_1"/>
<feature type="region of interest" description="Disordered" evidence="2">
    <location>
        <begin position="64"/>
        <end position="99"/>
    </location>
</feature>
<evidence type="ECO:0000313" key="5">
    <source>
        <dbReference type="EMBL" id="CDK26907.1"/>
    </source>
</evidence>
<dbReference type="GO" id="GO:0003877">
    <property type="term" value="F:ATP:ADP adenylyltransferase activity"/>
    <property type="evidence" value="ECO:0007669"/>
    <property type="project" value="InterPro"/>
</dbReference>
<dbReference type="PANTHER" id="PTHR38420:SF1">
    <property type="entry name" value="PUTATIVE (AFU_ORTHOLOGUE AFUA_5G14690)-RELATED"/>
    <property type="match status" value="1"/>
</dbReference>
<evidence type="ECO:0000256" key="2">
    <source>
        <dbReference type="SAM" id="MobiDB-lite"/>
    </source>
</evidence>
<name>W6MP86_9ASCO</name>
<dbReference type="Proteomes" id="UP000019384">
    <property type="component" value="Unassembled WGS sequence"/>
</dbReference>